<organism evidence="5 6">
    <name type="scientific">Cordyceps militaris</name>
    <name type="common">Caterpillar fungus</name>
    <name type="synonym">Clavaria militaris</name>
    <dbReference type="NCBI Taxonomy" id="73501"/>
    <lineage>
        <taxon>Eukaryota</taxon>
        <taxon>Fungi</taxon>
        <taxon>Dikarya</taxon>
        <taxon>Ascomycota</taxon>
        <taxon>Pezizomycotina</taxon>
        <taxon>Sordariomycetes</taxon>
        <taxon>Hypocreomycetidae</taxon>
        <taxon>Hypocreales</taxon>
        <taxon>Cordycipitaceae</taxon>
        <taxon>Cordyceps</taxon>
    </lineage>
</organism>
<dbReference type="Pfam" id="PF26335">
    <property type="entry name" value="ARB_00930_C"/>
    <property type="match status" value="1"/>
</dbReference>
<dbReference type="SUPFAM" id="SSF56601">
    <property type="entry name" value="beta-lactamase/transpeptidase-like"/>
    <property type="match status" value="1"/>
</dbReference>
<dbReference type="InterPro" id="IPR001466">
    <property type="entry name" value="Beta-lactam-related"/>
</dbReference>
<evidence type="ECO:0000313" key="6">
    <source>
        <dbReference type="Proteomes" id="UP000323067"/>
    </source>
</evidence>
<evidence type="ECO:0000259" key="4">
    <source>
        <dbReference type="Pfam" id="PF26335"/>
    </source>
</evidence>
<reference evidence="5 6" key="1">
    <citation type="journal article" date="2017" name="BMC Genomics">
        <title>Chromosome level assembly and secondary metabolite potential of the parasitic fungus Cordyceps militaris.</title>
        <authorList>
            <person name="Kramer G.J."/>
            <person name="Nodwell J.R."/>
        </authorList>
    </citation>
    <scope>NUCLEOTIDE SEQUENCE [LARGE SCALE GENOMIC DNA]</scope>
    <source>
        <strain evidence="5 6">ATCC 34164</strain>
    </source>
</reference>
<dbReference type="PANTHER" id="PTHR22935:SF95">
    <property type="entry name" value="BETA-LACTAMASE-LIKE 1-RELATED"/>
    <property type="match status" value="1"/>
</dbReference>
<dbReference type="AlphaFoldDB" id="A0A2H4SNV7"/>
<feature type="signal peptide" evidence="2">
    <location>
        <begin position="1"/>
        <end position="37"/>
    </location>
</feature>
<accession>A0A2H4SNV7</accession>
<protein>
    <submittedName>
        <fullName evidence="5">Beta-lactamase transpeptidase</fullName>
    </submittedName>
</protein>
<dbReference type="InterPro" id="IPR058664">
    <property type="entry name" value="ARB_00930-like_C"/>
</dbReference>
<evidence type="ECO:0000256" key="2">
    <source>
        <dbReference type="SAM" id="SignalP"/>
    </source>
</evidence>
<evidence type="ECO:0000313" key="5">
    <source>
        <dbReference type="EMBL" id="ATY64799.1"/>
    </source>
</evidence>
<feature type="domain" description="Beta-lactamase-related" evidence="3">
    <location>
        <begin position="110"/>
        <end position="421"/>
    </location>
</feature>
<dbReference type="EMBL" id="CP023325">
    <property type="protein sequence ID" value="ATY64799.1"/>
    <property type="molecule type" value="Genomic_DNA"/>
</dbReference>
<gene>
    <name evidence="5" type="ORF">A9K55_005159</name>
</gene>
<dbReference type="VEuPathDB" id="FungiDB:CCM_01164"/>
<proteinExistence type="inferred from homology"/>
<feature type="domain" description="Beta-lactamase-like ARB-00930-like C-terminal" evidence="4">
    <location>
        <begin position="450"/>
        <end position="608"/>
    </location>
</feature>
<dbReference type="VEuPathDB" id="FungiDB:A9K55_005159"/>
<feature type="chain" id="PRO_5014188459" evidence="2">
    <location>
        <begin position="38"/>
        <end position="610"/>
    </location>
</feature>
<dbReference type="InterPro" id="IPR051478">
    <property type="entry name" value="Beta-lactamase-like_AB/R"/>
</dbReference>
<dbReference type="InterPro" id="IPR012338">
    <property type="entry name" value="Beta-lactam/transpept-like"/>
</dbReference>
<name>A0A2H4SNV7_CORMI</name>
<keyword evidence="2" id="KW-0732">Signal</keyword>
<evidence type="ECO:0000259" key="3">
    <source>
        <dbReference type="Pfam" id="PF00144"/>
    </source>
</evidence>
<dbReference type="PANTHER" id="PTHR22935">
    <property type="entry name" value="PENICILLIN-BINDING PROTEIN"/>
    <property type="match status" value="1"/>
</dbReference>
<dbReference type="Gene3D" id="3.40.710.10">
    <property type="entry name" value="DD-peptidase/beta-lactamase superfamily"/>
    <property type="match status" value="1"/>
</dbReference>
<evidence type="ECO:0000256" key="1">
    <source>
        <dbReference type="ARBA" id="ARBA00038473"/>
    </source>
</evidence>
<comment type="similarity">
    <text evidence="1">Belongs to the beta-lactamase family.</text>
</comment>
<dbReference type="OrthoDB" id="10250282at2759"/>
<sequence>MKIAFRSITNTNSLSMIPLMQNLAIALVASIVGQAQAKACPPLGRVLPAPRNPSQNGAVREAIIKLTSHLDETLSSKMTTSGISIAVKSAHEDKLLFNYHHTPPVLSGIGTSAIDESTIYRVGSVSKMIPALSALQSSEIYMHASVLKYLPALDKTSEARDSIHRIPWEDISVSDLATHLSGLPRDMAFDLALIPDGPWTEMGLPAVRNGTGPTCSGLPGTKKCTASDIIDTIYRKAPVELPGATPLYSNIGYALLAMVVEAATGKTFDQVAEQEIFKVANMTSTSFNGPVESFSKIGFVPKGESTWNVTLGAFEAAGGLFSNTVDMISFIESIITNKFLSPKRTREWMKPATHTSSMGMSVGAPWEILRSNTLTQDKRLIDVYTKSGDFGLYHALIGAITDYDIVMTVLSGGQEVSVDPDTRTKIFSTVARTLVAAIDQASRDEASSPEGYAGTYLDKSTNSTLELAVDEGAGVAIKKFIVRGFDALSNMPSYSLSAAATPRTVNGRMYPVDINGDADFARTHARSIPHGRCSTYTMWRAYFDTATAAQDVAKDDALFYADGSCETWFNFDQSSYDYLGLGEFVFVHDKSGRVEAIRSPSFGVTFGKSK</sequence>
<dbReference type="Proteomes" id="UP000323067">
    <property type="component" value="Chromosome v"/>
</dbReference>
<dbReference type="Pfam" id="PF00144">
    <property type="entry name" value="Beta-lactamase"/>
    <property type="match status" value="1"/>
</dbReference>